<feature type="transmembrane region" description="Helical" evidence="5">
    <location>
        <begin position="49"/>
        <end position="69"/>
    </location>
</feature>
<comment type="caution">
    <text evidence="7">The sequence shown here is derived from an EMBL/GenBank/DDBJ whole genome shotgun (WGS) entry which is preliminary data.</text>
</comment>
<sequence length="155" mass="17714">MKMESITKIEIKTKANLGKRISAAFIDYSIVLTFISVMFYFYAEPIENGYLLSGLPFWVIIVFWGFMTIGMEQVLGATLGNYLSDLKPVSIQSFENQKLSFGQSVKRHIPDLIDLFMFGLIGFLFIANTRYHQRLGDIWGHTIVIDTTDKEQGIQ</sequence>
<evidence type="ECO:0000256" key="1">
    <source>
        <dbReference type="ARBA" id="ARBA00004141"/>
    </source>
</evidence>
<dbReference type="PANTHER" id="PTHR38480">
    <property type="entry name" value="SLR0254 PROTEIN"/>
    <property type="match status" value="1"/>
</dbReference>
<evidence type="ECO:0000256" key="5">
    <source>
        <dbReference type="SAM" id="Phobius"/>
    </source>
</evidence>
<feature type="domain" description="RDD" evidence="6">
    <location>
        <begin position="15"/>
        <end position="140"/>
    </location>
</feature>
<evidence type="ECO:0000259" key="6">
    <source>
        <dbReference type="Pfam" id="PF06271"/>
    </source>
</evidence>
<accession>A0ABX1WUW3</accession>
<evidence type="ECO:0000256" key="2">
    <source>
        <dbReference type="ARBA" id="ARBA00022692"/>
    </source>
</evidence>
<evidence type="ECO:0000256" key="3">
    <source>
        <dbReference type="ARBA" id="ARBA00022989"/>
    </source>
</evidence>
<gene>
    <name evidence="7" type="ORF">ELS83_08675</name>
</gene>
<dbReference type="Proteomes" id="UP000732105">
    <property type="component" value="Unassembled WGS sequence"/>
</dbReference>
<evidence type="ECO:0000256" key="4">
    <source>
        <dbReference type="ARBA" id="ARBA00023136"/>
    </source>
</evidence>
<keyword evidence="4 5" id="KW-0472">Membrane</keyword>
<protein>
    <submittedName>
        <fullName evidence="7">RDD family protein</fullName>
    </submittedName>
</protein>
<reference evidence="7 8" key="1">
    <citation type="submission" date="2018-12" db="EMBL/GenBank/DDBJ databases">
        <title>Marinifilum JC070 sp. nov., a marine bacterium isolated from Yongle Blue Hole in the South China Sea.</title>
        <authorList>
            <person name="Fu T."/>
        </authorList>
    </citation>
    <scope>NUCLEOTIDE SEQUENCE [LARGE SCALE GENOMIC DNA]</scope>
    <source>
        <strain evidence="7 8">JC070</strain>
    </source>
</reference>
<proteinExistence type="predicted"/>
<keyword evidence="3 5" id="KW-1133">Transmembrane helix</keyword>
<keyword evidence="2 5" id="KW-0812">Transmembrane</keyword>
<feature type="transmembrane region" description="Helical" evidence="5">
    <location>
        <begin position="21"/>
        <end position="43"/>
    </location>
</feature>
<dbReference type="EMBL" id="RZNH01000011">
    <property type="protein sequence ID" value="NOU59895.1"/>
    <property type="molecule type" value="Genomic_DNA"/>
</dbReference>
<dbReference type="InterPro" id="IPR010432">
    <property type="entry name" value="RDD"/>
</dbReference>
<organism evidence="7 8">
    <name type="scientific">Marinifilum caeruleilacunae</name>
    <dbReference type="NCBI Taxonomy" id="2499076"/>
    <lineage>
        <taxon>Bacteria</taxon>
        <taxon>Pseudomonadati</taxon>
        <taxon>Bacteroidota</taxon>
        <taxon>Bacteroidia</taxon>
        <taxon>Marinilabiliales</taxon>
        <taxon>Marinifilaceae</taxon>
    </lineage>
</organism>
<keyword evidence="8" id="KW-1185">Reference proteome</keyword>
<evidence type="ECO:0000313" key="8">
    <source>
        <dbReference type="Proteomes" id="UP000732105"/>
    </source>
</evidence>
<dbReference type="Pfam" id="PF06271">
    <property type="entry name" value="RDD"/>
    <property type="match status" value="1"/>
</dbReference>
<dbReference type="PANTHER" id="PTHR38480:SF1">
    <property type="entry name" value="SLR0254 PROTEIN"/>
    <property type="match status" value="1"/>
</dbReference>
<comment type="subcellular location">
    <subcellularLocation>
        <location evidence="1">Membrane</location>
        <topology evidence="1">Multi-pass membrane protein</topology>
    </subcellularLocation>
</comment>
<evidence type="ECO:0000313" key="7">
    <source>
        <dbReference type="EMBL" id="NOU59895.1"/>
    </source>
</evidence>
<name>A0ABX1WUW3_9BACT</name>